<name>A0A9X1UST7_9GAMM</name>
<dbReference type="PROSITE" id="PS50109">
    <property type="entry name" value="HIS_KIN"/>
    <property type="match status" value="1"/>
</dbReference>
<evidence type="ECO:0000313" key="7">
    <source>
        <dbReference type="EMBL" id="MCG8147749.1"/>
    </source>
</evidence>
<feature type="domain" description="Histidine kinase" evidence="6">
    <location>
        <begin position="262"/>
        <end position="481"/>
    </location>
</feature>
<feature type="transmembrane region" description="Helical" evidence="5">
    <location>
        <begin position="153"/>
        <end position="175"/>
    </location>
</feature>
<organism evidence="7 8">
    <name type="scientific">Moraxella tetraodonis</name>
    <dbReference type="NCBI Taxonomy" id="2767221"/>
    <lineage>
        <taxon>Bacteria</taxon>
        <taxon>Pseudomonadati</taxon>
        <taxon>Pseudomonadota</taxon>
        <taxon>Gammaproteobacteria</taxon>
        <taxon>Moraxellales</taxon>
        <taxon>Moraxellaceae</taxon>
        <taxon>Moraxella</taxon>
    </lineage>
</organism>
<evidence type="ECO:0000313" key="8">
    <source>
        <dbReference type="Proteomes" id="UP001139238"/>
    </source>
</evidence>
<dbReference type="GO" id="GO:0009927">
    <property type="term" value="F:histidine phosphotransfer kinase activity"/>
    <property type="evidence" value="ECO:0007669"/>
    <property type="project" value="TreeGrafter"/>
</dbReference>
<reference evidence="7" key="1">
    <citation type="submission" date="2021-08" db="EMBL/GenBank/DDBJ databases">
        <title>Complete genome sequence of Moraxella sp strain PS-22.</title>
        <authorList>
            <person name="Das S.K."/>
        </authorList>
    </citation>
    <scope>NUCLEOTIDE SEQUENCE</scope>
    <source>
        <strain evidence="7">PS-22</strain>
    </source>
</reference>
<dbReference type="InterPro" id="IPR003594">
    <property type="entry name" value="HATPase_dom"/>
</dbReference>
<dbReference type="GO" id="GO:0000155">
    <property type="term" value="F:phosphorelay sensor kinase activity"/>
    <property type="evidence" value="ECO:0007669"/>
    <property type="project" value="TreeGrafter"/>
</dbReference>
<sequence>MVQKTLGYQIGLKRIVAIPFLLVLFICLAIYTLVDLTQTVQYEIKQASKINYLLAQSTASNPNGVTTASIDTLLSEMPQYESILFFPFDQQQHPTTRPIKATEVLFERYYGLSEPVKINLLKLTPNQRNTKVNQLIGYSNLTLDLQTIRQQWFWQHLPLVLVLSFIALFNLWFVLQKVQNLTHRLPKLENLSHHILQDEFLAAEAYKLPKSNEAWVFEKALVYLLNKHKAQIAQINTLRQENNDLEETQIKQLEHNSKFENILIHEFKSSVSRIESGLQLLHNQYISAEQKDAVEIITLGKDDLNAKLDQIIQINRIDKGQTGVSAYQFSPTGLITQIVNDYQPLAAEKNITLKAKPYHADYVLEGDVQKITLIINSLLENAIKFTDKGSITITSQLQHLQTQVRWTLQIEDTGIGIAKEYLELIFEPFFQINPEVKHSSSTNSAGLFLVKKLLALMKGSITVTSEPDVGSNFQVSLLLKDWKHNYERNLLLNKHIVVWYHYEDLFETAKRMENAGAKVETFTSSELLEDYLLFHTVDALFISRNIDYQAMLDFVSKFRERENKARVTIICVYDTKALNPHTIELLKIAGVDYFVKKEVIDERLDQYIKELSNILS</sequence>
<dbReference type="AlphaFoldDB" id="A0A9X1UST7"/>
<dbReference type="EC" id="2.7.13.3" evidence="2"/>
<evidence type="ECO:0000256" key="3">
    <source>
        <dbReference type="ARBA" id="ARBA00022679"/>
    </source>
</evidence>
<gene>
    <name evidence="7" type="ORF">H9W84_06335</name>
</gene>
<dbReference type="SMART" id="SM00387">
    <property type="entry name" value="HATPase_c"/>
    <property type="match status" value="1"/>
</dbReference>
<dbReference type="InterPro" id="IPR004358">
    <property type="entry name" value="Sig_transdc_His_kin-like_C"/>
</dbReference>
<dbReference type="Gene3D" id="3.30.565.10">
    <property type="entry name" value="Histidine kinase-like ATPase, C-terminal domain"/>
    <property type="match status" value="1"/>
</dbReference>
<keyword evidence="5" id="KW-0472">Membrane</keyword>
<evidence type="ECO:0000259" key="6">
    <source>
        <dbReference type="PROSITE" id="PS50109"/>
    </source>
</evidence>
<keyword evidence="8" id="KW-1185">Reference proteome</keyword>
<keyword evidence="3" id="KW-0808">Transferase</keyword>
<dbReference type="GO" id="GO:0005886">
    <property type="term" value="C:plasma membrane"/>
    <property type="evidence" value="ECO:0007669"/>
    <property type="project" value="TreeGrafter"/>
</dbReference>
<dbReference type="EMBL" id="JACSYB010000001">
    <property type="protein sequence ID" value="MCG8147749.1"/>
    <property type="molecule type" value="Genomic_DNA"/>
</dbReference>
<dbReference type="InterPro" id="IPR005467">
    <property type="entry name" value="His_kinase_dom"/>
</dbReference>
<keyword evidence="4 7" id="KW-0418">Kinase</keyword>
<evidence type="ECO:0000256" key="1">
    <source>
        <dbReference type="ARBA" id="ARBA00000085"/>
    </source>
</evidence>
<evidence type="ECO:0000256" key="4">
    <source>
        <dbReference type="ARBA" id="ARBA00022777"/>
    </source>
</evidence>
<keyword evidence="5" id="KW-1133">Transmembrane helix</keyword>
<protein>
    <recommendedName>
        <fullName evidence="2">histidine kinase</fullName>
        <ecNumber evidence="2">2.7.13.3</ecNumber>
    </recommendedName>
</protein>
<dbReference type="SUPFAM" id="SSF55874">
    <property type="entry name" value="ATPase domain of HSP90 chaperone/DNA topoisomerase II/histidine kinase"/>
    <property type="match status" value="1"/>
</dbReference>
<evidence type="ECO:0000256" key="2">
    <source>
        <dbReference type="ARBA" id="ARBA00012438"/>
    </source>
</evidence>
<dbReference type="PRINTS" id="PR00344">
    <property type="entry name" value="BCTRLSENSOR"/>
</dbReference>
<accession>A0A9X1UST7</accession>
<dbReference type="Pfam" id="PF02518">
    <property type="entry name" value="HATPase_c"/>
    <property type="match status" value="1"/>
</dbReference>
<proteinExistence type="predicted"/>
<comment type="caution">
    <text evidence="7">The sequence shown here is derived from an EMBL/GenBank/DDBJ whole genome shotgun (WGS) entry which is preliminary data.</text>
</comment>
<dbReference type="RefSeq" id="WP_239742466.1">
    <property type="nucleotide sequence ID" value="NZ_JACSYB010000001.1"/>
</dbReference>
<comment type="catalytic activity">
    <reaction evidence="1">
        <text>ATP + protein L-histidine = ADP + protein N-phospho-L-histidine.</text>
        <dbReference type="EC" id="2.7.13.3"/>
    </reaction>
</comment>
<feature type="transmembrane region" description="Helical" evidence="5">
    <location>
        <begin position="12"/>
        <end position="34"/>
    </location>
</feature>
<dbReference type="InterPro" id="IPR036890">
    <property type="entry name" value="HATPase_C_sf"/>
</dbReference>
<keyword evidence="5" id="KW-0812">Transmembrane</keyword>
<dbReference type="PANTHER" id="PTHR43047">
    <property type="entry name" value="TWO-COMPONENT HISTIDINE PROTEIN KINASE"/>
    <property type="match status" value="1"/>
</dbReference>
<dbReference type="Proteomes" id="UP001139238">
    <property type="component" value="Unassembled WGS sequence"/>
</dbReference>
<evidence type="ECO:0000256" key="5">
    <source>
        <dbReference type="SAM" id="Phobius"/>
    </source>
</evidence>
<dbReference type="PANTHER" id="PTHR43047:SF72">
    <property type="entry name" value="OSMOSENSING HISTIDINE PROTEIN KINASE SLN1"/>
    <property type="match status" value="1"/>
</dbReference>